<dbReference type="EMBL" id="JABTCF010000002">
    <property type="protein sequence ID" value="MBD0777022.1"/>
    <property type="molecule type" value="Genomic_DNA"/>
</dbReference>
<name>A0ABR7UXT1_9FLAO</name>
<reference evidence="8" key="1">
    <citation type="submission" date="2020-05" db="EMBL/GenBank/DDBJ databases">
        <title>The draft genome sequence of Maribacter sp. ANRC-HE7.</title>
        <authorList>
            <person name="Mu L."/>
        </authorList>
    </citation>
    <scope>NUCLEOTIDE SEQUENCE</scope>
    <source>
        <strain evidence="8">ANRC-HE7</strain>
    </source>
</reference>
<evidence type="ECO:0000256" key="5">
    <source>
        <dbReference type="ARBA" id="ARBA00023136"/>
    </source>
</evidence>
<evidence type="ECO:0000256" key="4">
    <source>
        <dbReference type="ARBA" id="ARBA00022989"/>
    </source>
</evidence>
<evidence type="ECO:0000313" key="8">
    <source>
        <dbReference type="EMBL" id="MBD0777022.1"/>
    </source>
</evidence>
<protein>
    <submittedName>
        <fullName evidence="8">PLDc N-terminal domain-containing protein</fullName>
    </submittedName>
</protein>
<evidence type="ECO:0000256" key="3">
    <source>
        <dbReference type="ARBA" id="ARBA00022692"/>
    </source>
</evidence>
<sequence length="73" mass="7976">MDFGFGIGQILILIAMAVLAIAPVVAIIDITKGRFKGANDRLIWILVVLFLNPLGTLLYFLMGKDQKISKGDN</sequence>
<evidence type="ECO:0000256" key="2">
    <source>
        <dbReference type="ARBA" id="ARBA00022475"/>
    </source>
</evidence>
<organism evidence="8 9">
    <name type="scientific">Maribacter aquimaris</name>
    <dbReference type="NCBI Taxonomy" id="2737171"/>
    <lineage>
        <taxon>Bacteria</taxon>
        <taxon>Pseudomonadati</taxon>
        <taxon>Bacteroidota</taxon>
        <taxon>Flavobacteriia</taxon>
        <taxon>Flavobacteriales</taxon>
        <taxon>Flavobacteriaceae</taxon>
        <taxon>Maribacter</taxon>
    </lineage>
</organism>
<keyword evidence="2" id="KW-1003">Cell membrane</keyword>
<evidence type="ECO:0000313" key="9">
    <source>
        <dbReference type="Proteomes" id="UP001166021"/>
    </source>
</evidence>
<feature type="domain" description="Cardiolipin synthase N-terminal" evidence="7">
    <location>
        <begin position="24"/>
        <end position="63"/>
    </location>
</feature>
<feature type="transmembrane region" description="Helical" evidence="6">
    <location>
        <begin position="6"/>
        <end position="30"/>
    </location>
</feature>
<gene>
    <name evidence="8" type="ORF">HPE56_04375</name>
</gene>
<evidence type="ECO:0000256" key="6">
    <source>
        <dbReference type="SAM" id="Phobius"/>
    </source>
</evidence>
<evidence type="ECO:0000259" key="7">
    <source>
        <dbReference type="Pfam" id="PF13396"/>
    </source>
</evidence>
<dbReference type="RefSeq" id="WP_188242565.1">
    <property type="nucleotide sequence ID" value="NZ_JABTCF010000002.1"/>
</dbReference>
<comment type="caution">
    <text evidence="8">The sequence shown here is derived from an EMBL/GenBank/DDBJ whole genome shotgun (WGS) entry which is preliminary data.</text>
</comment>
<comment type="subcellular location">
    <subcellularLocation>
        <location evidence="1">Cell membrane</location>
        <topology evidence="1">Multi-pass membrane protein</topology>
    </subcellularLocation>
</comment>
<keyword evidence="5 6" id="KW-0472">Membrane</keyword>
<accession>A0ABR7UXT1</accession>
<dbReference type="Pfam" id="PF13396">
    <property type="entry name" value="PLDc_N"/>
    <property type="match status" value="1"/>
</dbReference>
<feature type="transmembrane region" description="Helical" evidence="6">
    <location>
        <begin position="42"/>
        <end position="62"/>
    </location>
</feature>
<keyword evidence="3 6" id="KW-0812">Transmembrane</keyword>
<evidence type="ECO:0000256" key="1">
    <source>
        <dbReference type="ARBA" id="ARBA00004651"/>
    </source>
</evidence>
<dbReference type="Proteomes" id="UP001166021">
    <property type="component" value="Unassembled WGS sequence"/>
</dbReference>
<keyword evidence="9" id="KW-1185">Reference proteome</keyword>
<keyword evidence="4 6" id="KW-1133">Transmembrane helix</keyword>
<dbReference type="InterPro" id="IPR027379">
    <property type="entry name" value="CLS_N"/>
</dbReference>
<proteinExistence type="predicted"/>